<dbReference type="Proteomes" id="UP001430953">
    <property type="component" value="Unassembled WGS sequence"/>
</dbReference>
<feature type="compositionally biased region" description="Basic and acidic residues" evidence="6">
    <location>
        <begin position="414"/>
        <end position="426"/>
    </location>
</feature>
<keyword evidence="4" id="KW-0206">Cytoskeleton</keyword>
<feature type="compositionally biased region" description="Polar residues" evidence="6">
    <location>
        <begin position="749"/>
        <end position="759"/>
    </location>
</feature>
<dbReference type="Gene3D" id="6.10.250.3120">
    <property type="match status" value="1"/>
</dbReference>
<keyword evidence="5" id="KW-0175">Coiled coil</keyword>
<feature type="region of interest" description="Disordered" evidence="6">
    <location>
        <begin position="148"/>
        <end position="263"/>
    </location>
</feature>
<protein>
    <recommendedName>
        <fullName evidence="7">ASD2 domain-containing protein</fullName>
    </recommendedName>
</protein>
<keyword evidence="9" id="KW-1185">Reference proteome</keyword>
<feature type="compositionally biased region" description="Basic residues" evidence="6">
    <location>
        <begin position="1494"/>
        <end position="1504"/>
    </location>
</feature>
<feature type="compositionally biased region" description="Basic and acidic residues" evidence="6">
    <location>
        <begin position="296"/>
        <end position="316"/>
    </location>
</feature>
<feature type="domain" description="ASD2" evidence="7">
    <location>
        <begin position="1946"/>
        <end position="2255"/>
    </location>
</feature>
<feature type="region of interest" description="Disordered" evidence="6">
    <location>
        <begin position="1223"/>
        <end position="1302"/>
    </location>
</feature>
<feature type="compositionally biased region" description="Low complexity" evidence="6">
    <location>
        <begin position="847"/>
        <end position="858"/>
    </location>
</feature>
<feature type="coiled-coil region" evidence="5">
    <location>
        <begin position="2080"/>
        <end position="2107"/>
    </location>
</feature>
<feature type="region of interest" description="Disordered" evidence="6">
    <location>
        <begin position="1373"/>
        <end position="1510"/>
    </location>
</feature>
<dbReference type="GO" id="GO:0043296">
    <property type="term" value="C:apical junction complex"/>
    <property type="evidence" value="ECO:0007669"/>
    <property type="project" value="TreeGrafter"/>
</dbReference>
<keyword evidence="3" id="KW-0963">Cytoplasm</keyword>
<feature type="compositionally biased region" description="Polar residues" evidence="6">
    <location>
        <begin position="1127"/>
        <end position="1144"/>
    </location>
</feature>
<feature type="region of interest" description="Disordered" evidence="6">
    <location>
        <begin position="1717"/>
        <end position="1777"/>
    </location>
</feature>
<feature type="compositionally biased region" description="Basic and acidic residues" evidence="6">
    <location>
        <begin position="1445"/>
        <end position="1458"/>
    </location>
</feature>
<feature type="compositionally biased region" description="Polar residues" evidence="6">
    <location>
        <begin position="648"/>
        <end position="682"/>
    </location>
</feature>
<dbReference type="GO" id="GO:0051015">
    <property type="term" value="F:actin filament binding"/>
    <property type="evidence" value="ECO:0007669"/>
    <property type="project" value="InterPro"/>
</dbReference>
<comment type="subcellular location">
    <subcellularLocation>
        <location evidence="1">Cytoplasm</location>
        <location evidence="1">Cytoskeleton</location>
    </subcellularLocation>
</comment>
<accession>A0AAW2GDL6</accession>
<dbReference type="GO" id="GO:0000902">
    <property type="term" value="P:cell morphogenesis"/>
    <property type="evidence" value="ECO:0007669"/>
    <property type="project" value="TreeGrafter"/>
</dbReference>
<evidence type="ECO:0000259" key="7">
    <source>
        <dbReference type="PROSITE" id="PS51307"/>
    </source>
</evidence>
<feature type="region of interest" description="Disordered" evidence="6">
    <location>
        <begin position="579"/>
        <end position="692"/>
    </location>
</feature>
<feature type="compositionally biased region" description="Basic and acidic residues" evidence="6">
    <location>
        <begin position="1467"/>
        <end position="1481"/>
    </location>
</feature>
<feature type="compositionally biased region" description="Pro residues" evidence="6">
    <location>
        <begin position="1420"/>
        <end position="1431"/>
    </location>
</feature>
<evidence type="ECO:0000256" key="6">
    <source>
        <dbReference type="SAM" id="MobiDB-lite"/>
    </source>
</evidence>
<feature type="region of interest" description="Disordered" evidence="6">
    <location>
        <begin position="844"/>
        <end position="865"/>
    </location>
</feature>
<feature type="compositionally biased region" description="Polar residues" evidence="6">
    <location>
        <begin position="967"/>
        <end position="988"/>
    </location>
</feature>
<feature type="compositionally biased region" description="Low complexity" evidence="6">
    <location>
        <begin position="1845"/>
        <end position="1865"/>
    </location>
</feature>
<feature type="compositionally biased region" description="Basic and acidic residues" evidence="6">
    <location>
        <begin position="1077"/>
        <end position="1109"/>
    </location>
</feature>
<feature type="compositionally biased region" description="Pro residues" evidence="6">
    <location>
        <begin position="1720"/>
        <end position="1731"/>
    </location>
</feature>
<evidence type="ECO:0000313" key="8">
    <source>
        <dbReference type="EMBL" id="KAL0124171.1"/>
    </source>
</evidence>
<feature type="region of interest" description="Disordered" evidence="6">
    <location>
        <begin position="53"/>
        <end position="115"/>
    </location>
</feature>
<evidence type="ECO:0000256" key="2">
    <source>
        <dbReference type="ARBA" id="ARBA00006469"/>
    </source>
</evidence>
<evidence type="ECO:0000256" key="4">
    <source>
        <dbReference type="ARBA" id="ARBA00023212"/>
    </source>
</evidence>
<evidence type="ECO:0000256" key="5">
    <source>
        <dbReference type="SAM" id="Coils"/>
    </source>
</evidence>
<name>A0AAW2GDL6_9HYME</name>
<feature type="compositionally biased region" description="Basic and acidic residues" evidence="6">
    <location>
        <begin position="1242"/>
        <end position="1255"/>
    </location>
</feature>
<feature type="compositionally biased region" description="Polar residues" evidence="6">
    <location>
        <begin position="774"/>
        <end position="790"/>
    </location>
</feature>
<comment type="similarity">
    <text evidence="2">Belongs to the shroom family.</text>
</comment>
<feature type="compositionally biased region" description="Low complexity" evidence="6">
    <location>
        <begin position="956"/>
        <end position="966"/>
    </location>
</feature>
<dbReference type="EMBL" id="JADYXP020000005">
    <property type="protein sequence ID" value="KAL0124171.1"/>
    <property type="molecule type" value="Genomic_DNA"/>
</dbReference>
<feature type="compositionally biased region" description="Polar residues" evidence="6">
    <location>
        <begin position="1264"/>
        <end position="1298"/>
    </location>
</feature>
<evidence type="ECO:0000256" key="3">
    <source>
        <dbReference type="ARBA" id="ARBA00022490"/>
    </source>
</evidence>
<gene>
    <name evidence="8" type="ORF">PUN28_006178</name>
</gene>
<feature type="compositionally biased region" description="Low complexity" evidence="6">
    <location>
        <begin position="1746"/>
        <end position="1777"/>
    </location>
</feature>
<feature type="compositionally biased region" description="Pro residues" evidence="6">
    <location>
        <begin position="944"/>
        <end position="955"/>
    </location>
</feature>
<feature type="compositionally biased region" description="Low complexity" evidence="6">
    <location>
        <begin position="1810"/>
        <end position="1824"/>
    </location>
</feature>
<feature type="region of interest" description="Disordered" evidence="6">
    <location>
        <begin position="737"/>
        <end position="790"/>
    </location>
</feature>
<reference evidence="8 9" key="1">
    <citation type="submission" date="2023-03" db="EMBL/GenBank/DDBJ databases">
        <title>High recombination rates correlate with genetic variation in Cardiocondyla obscurior ants.</title>
        <authorList>
            <person name="Errbii M."/>
        </authorList>
    </citation>
    <scope>NUCLEOTIDE SEQUENCE [LARGE SCALE GENOMIC DNA]</scope>
    <source>
        <strain evidence="8">Alpha-2009</strain>
        <tissue evidence="8">Whole body</tissue>
    </source>
</reference>
<feature type="compositionally biased region" description="Polar residues" evidence="6">
    <location>
        <begin position="1"/>
        <end position="16"/>
    </location>
</feature>
<comment type="caution">
    <text evidence="8">The sequence shown here is derived from an EMBL/GenBank/DDBJ whole genome shotgun (WGS) entry which is preliminary data.</text>
</comment>
<proteinExistence type="inferred from homology"/>
<feature type="region of interest" description="Disordered" evidence="6">
    <location>
        <begin position="459"/>
        <end position="481"/>
    </location>
</feature>
<feature type="region of interest" description="Disordered" evidence="6">
    <location>
        <begin position="1019"/>
        <end position="1144"/>
    </location>
</feature>
<dbReference type="InterPro" id="IPR027685">
    <property type="entry name" value="Shroom_fam"/>
</dbReference>
<feature type="compositionally biased region" description="Basic and acidic residues" evidence="6">
    <location>
        <begin position="1579"/>
        <end position="1595"/>
    </location>
</feature>
<dbReference type="GO" id="GO:0030864">
    <property type="term" value="C:cortical actin cytoskeleton"/>
    <property type="evidence" value="ECO:0007669"/>
    <property type="project" value="TreeGrafter"/>
</dbReference>
<evidence type="ECO:0000256" key="1">
    <source>
        <dbReference type="ARBA" id="ARBA00004245"/>
    </source>
</evidence>
<dbReference type="PANTHER" id="PTHR15012:SF32">
    <property type="entry name" value="PROTEIN SHROOM"/>
    <property type="match status" value="1"/>
</dbReference>
<dbReference type="GO" id="GO:0016324">
    <property type="term" value="C:apical plasma membrane"/>
    <property type="evidence" value="ECO:0007669"/>
    <property type="project" value="TreeGrafter"/>
</dbReference>
<dbReference type="PANTHER" id="PTHR15012">
    <property type="entry name" value="APICAL PROTEIN/SHROOM-RELATED"/>
    <property type="match status" value="1"/>
</dbReference>
<feature type="region of interest" description="Disordered" evidence="6">
    <location>
        <begin position="1545"/>
        <end position="1600"/>
    </location>
</feature>
<dbReference type="GO" id="GO:0007015">
    <property type="term" value="P:actin filament organization"/>
    <property type="evidence" value="ECO:0007669"/>
    <property type="project" value="TreeGrafter"/>
</dbReference>
<feature type="region of interest" description="Disordered" evidence="6">
    <location>
        <begin position="355"/>
        <end position="439"/>
    </location>
</feature>
<feature type="compositionally biased region" description="Basic residues" evidence="6">
    <location>
        <begin position="1110"/>
        <end position="1119"/>
    </location>
</feature>
<evidence type="ECO:0000313" key="9">
    <source>
        <dbReference type="Proteomes" id="UP001430953"/>
    </source>
</evidence>
<feature type="region of interest" description="Disordered" evidence="6">
    <location>
        <begin position="1796"/>
        <end position="1886"/>
    </location>
</feature>
<feature type="compositionally biased region" description="Basic and acidic residues" evidence="6">
    <location>
        <begin position="155"/>
        <end position="171"/>
    </location>
</feature>
<feature type="region of interest" description="Disordered" evidence="6">
    <location>
        <begin position="925"/>
        <end position="1001"/>
    </location>
</feature>
<dbReference type="Pfam" id="PF08687">
    <property type="entry name" value="ASD2"/>
    <property type="match status" value="1"/>
</dbReference>
<feature type="compositionally biased region" description="Polar residues" evidence="6">
    <location>
        <begin position="92"/>
        <end position="115"/>
    </location>
</feature>
<feature type="coiled-coil region" evidence="5">
    <location>
        <begin position="2172"/>
        <end position="2199"/>
    </location>
</feature>
<feature type="compositionally biased region" description="Basic residues" evidence="6">
    <location>
        <begin position="192"/>
        <end position="203"/>
    </location>
</feature>
<dbReference type="InterPro" id="IPR014799">
    <property type="entry name" value="ASD2_dom"/>
</dbReference>
<feature type="region of interest" description="Disordered" evidence="6">
    <location>
        <begin position="276"/>
        <end position="316"/>
    </location>
</feature>
<feature type="compositionally biased region" description="Polar residues" evidence="6">
    <location>
        <begin position="1796"/>
        <end position="1809"/>
    </location>
</feature>
<sequence length="2255" mass="251546">MDDGVQNSQQSDQWLSTVEKGEKRAGSLGTGALRFIRSRSSVRRELKRQCLRGKTGDSYGVHSNHPGSGSGGGGIGKWLREHLGGGTKGSHDASSTFSSKGNVNTADNGRSNKSLGKTIYTSQNLYCSLPREHGRYVHNGSRKIISHGSSAKSYGCDRPRSNSINHHEKTMSSDLGTWTRGGPIYSSEGRSLKKRSRDRRRHSLHETHDQGRHRRKRCIPDGGDVGYTMTELQPSPPGYRVQDEAPGPPSCPPGSYKYASHGHGSEAANFKSATSYSQEGYGLKQSPPRSMAPNEYYRRRNDGRRPSTENDLEGGKKAAAVTSYNDGHKKNSLGCKNDCGYSENLGFNSFTLSLNERDEASPPPTPPVRDASSLKGVCYGPGHEKYPSWPSAPERHSDEDIHSSGHSGSHRSKSWTDHTNYPKEKPAQYTRPHTKRPNPAFTQQLKTVMERCEKIPAETYESRNRSSVEEEPRLWPRVDREGKALGDAEYVVPSPPEREQQSQTLTHVDLEAYVRGYQDPPVPQVDLYRETTLTQAGLEEYTRVQHSQQASYAQSEGYHSYVSSVDSTTNTPFLDRLRRDSEAVAQRPATSWEDTSREGRDSVVTTSSGSASSSETLKWHGSMSDVSVSSGIPPRQTASDRWHHGSMSDVSSVNGGILTQKSNNGCHDKWQSSMSDVSTSGIGSPKGRHSLDKWQSSMNERNKGQSRPSLPAVIGHCTTSASISDICQTSTIENSKWQESSLDDESLNDRSQTNQWNNLSRHENNKYVQPIPQSPTRQQAATASPQSSENWNLIHGSMSDVSQSNGIQCSKQLIAHSARVQTPQRHHSESVLYLDRERSKRKLYPVSTTQPQESTQSSRVTLSSPPQLQLSVAERINELEKQQQQQQMRYTYLDPEKRHRVSDPTLKAIQKKALLSYYERHHQASWRSEPQLAQGPVTALQSPQSPPPQPPPRPRPSSSRRASSASDYASGTWKENVSRIQNQGNNDLPSPKHQHSNSCSSLSTDLLGPVIVGPAISIDDWVPERPPKKPHLRNVYNERIPSPDLPPPSPPTVTESEVHDCDDPLPPPPPELSDDCFTERKSNNIHHPTEETAKINRERSCERHKSERHSIKRSKHNGKRDHDKPTGKSSPNSTKTGVQEQEQHQFVRSAATMKLADSDMILENGVSVGFTTHRMVVTGRSSLRYPSTQKLMVNGRIAPARRLSEERSFSSRSAAQLPDLISQRYSDSGNQRPAPQVPVEPRIIRQESMRVDGTRVDASGLLRNDSSQRLESSSGQRPQPQVPKNTDKNVTTSPSSRPNYLPITDVAKSSSKYLKSHSFSIGSPVKTGYEASSKLFPSESNPQKYHEPPKYVPNHHQQRLNDVTQRTAHGYNVLPPKYVDLPKQKPQPQCPTEKYGTDSPSSPPPPLAPRQSTPGRKSLPLPPRPTPPPPHSHQGSQSKASYLAYRRERGAPDSEGSYKRTMSPTSRMDDWPPSRNHDDPVLLRVTPHHQLQQQHHHYNNHHQQQHSDLSKSYSVDALHHRLEDRCPQQQHSAEVVNKLSHDLNKKLQTSDARSRTNENNNNDNLEDRHQHHHHHYQEKRHPEKRHNYEQRRERLSPQSVEVLNDRNRQLERERRKLAASCEPLPQNREKQLREISGSLPITGDDSFRERSATIEMTSQNIELLNRRNEKKISGVSTSNSTIPTYSISTTTSSVATNYDNGWTKRHETQNLIEAAIFSDRPPPPISSPPRSPNNVETISLRGAVPRRSGSCSSTSSSGRSIDARVSPRALLSRSSAKSSFDSLTRNEAWIEYASTNRKVSSPTQTDNTGSWNRSSSPSRLSQSSDTESRIERLSASSKFRPGARSSTSSISSVSKTSSSSSPSSPVEEDKSSPRSSLCVSPQPGIEGLTMVQRTEVVLRVNATTSDAASQTDILEDTEQECVNTSQRPLPESRKKLPEEIECEELSKDLASQLSPNDKLVPILVPAPEHKKPTDYVSGLFRVEATLQPRTRRRLSLEESMASCSEDVDVNDKKHETIPSAPVTPLSADSTSPLSLTSPYFTTSEGKARFLTRYPQDVTAEGLTHQEDVPTAVPTNSLDLRQKKEELVTRLDRKLVVLRAEQEAVREEGEMNETLGARVASRVSSVARPPEASKYRNHVEEVGKITSLLLGLSGRLARVENALYGMPADHAERKILESKRDKLMDQLEEAKILKSNIDKRSVNMSTILAKYLNEEEFADYQHFINMKAKLIVDGREIQDKVKLGEEQLAALKEAID</sequence>
<dbReference type="PROSITE" id="PS51307">
    <property type="entry name" value="ASD2"/>
    <property type="match status" value="1"/>
</dbReference>
<dbReference type="GO" id="GO:0005912">
    <property type="term" value="C:adherens junction"/>
    <property type="evidence" value="ECO:0007669"/>
    <property type="project" value="TreeGrafter"/>
</dbReference>
<feature type="region of interest" description="Disordered" evidence="6">
    <location>
        <begin position="1332"/>
        <end position="1354"/>
    </location>
</feature>
<feature type="compositionally biased region" description="Polar residues" evidence="6">
    <location>
        <begin position="1223"/>
        <end position="1233"/>
    </location>
</feature>
<feature type="region of interest" description="Disordered" evidence="6">
    <location>
        <begin position="1"/>
        <end position="23"/>
    </location>
</feature>
<feature type="compositionally biased region" description="Basic and acidic residues" evidence="6">
    <location>
        <begin position="393"/>
        <end position="403"/>
    </location>
</feature>
<feature type="compositionally biased region" description="Low complexity" evidence="6">
    <location>
        <begin position="602"/>
        <end position="614"/>
    </location>
</feature>
<organism evidence="8 9">
    <name type="scientific">Cardiocondyla obscurior</name>
    <dbReference type="NCBI Taxonomy" id="286306"/>
    <lineage>
        <taxon>Eukaryota</taxon>
        <taxon>Metazoa</taxon>
        <taxon>Ecdysozoa</taxon>
        <taxon>Arthropoda</taxon>
        <taxon>Hexapoda</taxon>
        <taxon>Insecta</taxon>
        <taxon>Pterygota</taxon>
        <taxon>Neoptera</taxon>
        <taxon>Endopterygota</taxon>
        <taxon>Hymenoptera</taxon>
        <taxon>Apocrita</taxon>
        <taxon>Aculeata</taxon>
        <taxon>Formicoidea</taxon>
        <taxon>Formicidae</taxon>
        <taxon>Myrmicinae</taxon>
        <taxon>Cardiocondyla</taxon>
    </lineage>
</organism>